<dbReference type="GO" id="GO:0005829">
    <property type="term" value="C:cytosol"/>
    <property type="evidence" value="ECO:0007669"/>
    <property type="project" value="TreeGrafter"/>
</dbReference>
<dbReference type="GO" id="GO:0004843">
    <property type="term" value="F:cysteine-type deubiquitinase activity"/>
    <property type="evidence" value="ECO:0007669"/>
    <property type="project" value="InterPro"/>
</dbReference>
<dbReference type="SUPFAM" id="SSF54001">
    <property type="entry name" value="Cysteine proteinases"/>
    <property type="match status" value="1"/>
</dbReference>
<reference evidence="2" key="1">
    <citation type="submission" date="2014-12" db="EMBL/GenBank/DDBJ databases">
        <title>Insight into the proteome of Arion vulgaris.</title>
        <authorList>
            <person name="Aradska J."/>
            <person name="Bulat T."/>
            <person name="Smidak R."/>
            <person name="Sarate P."/>
            <person name="Gangsoo J."/>
            <person name="Sialana F."/>
            <person name="Bilban M."/>
            <person name="Lubec G."/>
        </authorList>
    </citation>
    <scope>NUCLEOTIDE SEQUENCE</scope>
    <source>
        <tissue evidence="2">Skin</tissue>
    </source>
</reference>
<dbReference type="AlphaFoldDB" id="A0A0B6Y250"/>
<feature type="non-terminal residue" evidence="2">
    <location>
        <position position="368"/>
    </location>
</feature>
<dbReference type="PANTHER" id="PTHR24006:SF943">
    <property type="entry name" value="UBIQUITIN CARBOXYL-TERMINAL HYDROLASE PUF"/>
    <property type="match status" value="1"/>
</dbReference>
<dbReference type="PROSITE" id="PS00972">
    <property type="entry name" value="USP_1"/>
    <property type="match status" value="1"/>
</dbReference>
<dbReference type="Pfam" id="PF00443">
    <property type="entry name" value="UCH"/>
    <property type="match status" value="1"/>
</dbReference>
<dbReference type="GO" id="GO:0005634">
    <property type="term" value="C:nucleus"/>
    <property type="evidence" value="ECO:0007669"/>
    <property type="project" value="TreeGrafter"/>
</dbReference>
<dbReference type="InterPro" id="IPR038765">
    <property type="entry name" value="Papain-like_cys_pep_sf"/>
</dbReference>
<dbReference type="Gene3D" id="3.90.70.10">
    <property type="entry name" value="Cysteine proteinases"/>
    <property type="match status" value="1"/>
</dbReference>
<evidence type="ECO:0000259" key="1">
    <source>
        <dbReference type="PROSITE" id="PS50235"/>
    </source>
</evidence>
<dbReference type="GO" id="GO:0016579">
    <property type="term" value="P:protein deubiquitination"/>
    <property type="evidence" value="ECO:0007669"/>
    <property type="project" value="InterPro"/>
</dbReference>
<accession>A0A0B6Y250</accession>
<feature type="non-terminal residue" evidence="2">
    <location>
        <position position="1"/>
    </location>
</feature>
<proteinExistence type="predicted"/>
<dbReference type="PROSITE" id="PS50235">
    <property type="entry name" value="USP_3"/>
    <property type="match status" value="1"/>
</dbReference>
<sequence>DLVQSPRQFILQLLLKAYLPFWVTSSQARGSTQKLLSQCSQYFELRCRLLEHMSMTEQKRLGLDTESMLEDEVAWLSNFVPSRHADLNQTDNTLLAGHLKLIRTLLTCEGTNKVEHGAEIVSDLLHDFLFPASKLMLDSINQPTQDSNLTEFNPKCSNSESRVAAYELLAELGNKCLANLKLICKELLLMHHQLADNTKEWEYMPPVDGRAACGYVGLKNGGATCYMNSVLQQLYMTPGIPEAVLSVDEDPPDEESVFYQIQQMFGHLMESRLQAHEPEKFWQVFKLWGHTVNIREQQDSFDFFQAVLDQIDEHMKVIGKEEIFKKKFQGIFSDQKICKDCPHRYEREEAFIALNLTVKNATLQDSLD</sequence>
<dbReference type="PANTHER" id="PTHR24006">
    <property type="entry name" value="UBIQUITIN CARBOXYL-TERMINAL HYDROLASE"/>
    <property type="match status" value="1"/>
</dbReference>
<name>A0A0B6Y250_9EUPU</name>
<dbReference type="InterPro" id="IPR050164">
    <property type="entry name" value="Peptidase_C19"/>
</dbReference>
<dbReference type="InterPro" id="IPR001394">
    <property type="entry name" value="Peptidase_C19_UCH"/>
</dbReference>
<protein>
    <recommendedName>
        <fullName evidence="1">USP domain-containing protein</fullName>
    </recommendedName>
</protein>
<organism evidence="2">
    <name type="scientific">Arion vulgaris</name>
    <dbReference type="NCBI Taxonomy" id="1028688"/>
    <lineage>
        <taxon>Eukaryota</taxon>
        <taxon>Metazoa</taxon>
        <taxon>Spiralia</taxon>
        <taxon>Lophotrochozoa</taxon>
        <taxon>Mollusca</taxon>
        <taxon>Gastropoda</taxon>
        <taxon>Heterobranchia</taxon>
        <taxon>Euthyneura</taxon>
        <taxon>Panpulmonata</taxon>
        <taxon>Eupulmonata</taxon>
        <taxon>Stylommatophora</taxon>
        <taxon>Helicina</taxon>
        <taxon>Arionoidea</taxon>
        <taxon>Arionidae</taxon>
        <taxon>Arion</taxon>
    </lineage>
</organism>
<gene>
    <name evidence="2" type="primary">ORF8294</name>
</gene>
<dbReference type="InterPro" id="IPR028889">
    <property type="entry name" value="USP"/>
</dbReference>
<dbReference type="EMBL" id="HACG01002735">
    <property type="protein sequence ID" value="CEK49600.1"/>
    <property type="molecule type" value="Transcribed_RNA"/>
</dbReference>
<dbReference type="InterPro" id="IPR018200">
    <property type="entry name" value="USP_CS"/>
</dbReference>
<feature type="domain" description="USP" evidence="1">
    <location>
        <begin position="216"/>
        <end position="368"/>
    </location>
</feature>
<evidence type="ECO:0000313" key="2">
    <source>
        <dbReference type="EMBL" id="CEK49600.1"/>
    </source>
</evidence>